<evidence type="ECO:0000256" key="2">
    <source>
        <dbReference type="ARBA" id="ARBA00022741"/>
    </source>
</evidence>
<name>A0A4T0X6W4_9ASCO</name>
<dbReference type="STRING" id="52247.A0A4T0X6W4"/>
<feature type="domain" description="Protein kinase" evidence="6">
    <location>
        <begin position="18"/>
        <end position="322"/>
    </location>
</feature>
<dbReference type="AlphaFoldDB" id="A0A4T0X6W4"/>
<dbReference type="Pfam" id="PF00069">
    <property type="entry name" value="Pkinase"/>
    <property type="match status" value="1"/>
</dbReference>
<dbReference type="GO" id="GO:0005737">
    <property type="term" value="C:cytoplasm"/>
    <property type="evidence" value="ECO:0007669"/>
    <property type="project" value="TreeGrafter"/>
</dbReference>
<dbReference type="OrthoDB" id="8693905at2759"/>
<evidence type="ECO:0000256" key="5">
    <source>
        <dbReference type="RuleBase" id="RU000304"/>
    </source>
</evidence>
<evidence type="ECO:0000256" key="3">
    <source>
        <dbReference type="ARBA" id="ARBA00022840"/>
    </source>
</evidence>
<evidence type="ECO:0000256" key="4">
    <source>
        <dbReference type="PROSITE-ProRule" id="PRU10141"/>
    </source>
</evidence>
<comment type="similarity">
    <text evidence="5">Belongs to the protein kinase superfamily.</text>
</comment>
<gene>
    <name evidence="7" type="ORF">CANINC_000127</name>
</gene>
<dbReference type="PROSITE" id="PS50011">
    <property type="entry name" value="PROTEIN_KINASE_DOM"/>
    <property type="match status" value="1"/>
</dbReference>
<dbReference type="InterPro" id="IPR000719">
    <property type="entry name" value="Prot_kinase_dom"/>
</dbReference>
<keyword evidence="2 4" id="KW-0547">Nucleotide-binding</keyword>
<dbReference type="PANTHER" id="PTHR48012:SF26">
    <property type="entry name" value="SERINE_THREONINE-PROTEIN KINASE DDB_G0283821-RELATED"/>
    <property type="match status" value="1"/>
</dbReference>
<dbReference type="EC" id="2.7.11.1" evidence="1"/>
<proteinExistence type="inferred from homology"/>
<dbReference type="PANTHER" id="PTHR48012">
    <property type="entry name" value="STERILE20-LIKE KINASE, ISOFORM B-RELATED"/>
    <property type="match status" value="1"/>
</dbReference>
<dbReference type="PROSITE" id="PS00108">
    <property type="entry name" value="PROTEIN_KINASE_ST"/>
    <property type="match status" value="1"/>
</dbReference>
<dbReference type="PROSITE" id="PS00107">
    <property type="entry name" value="PROTEIN_KINASE_ATP"/>
    <property type="match status" value="1"/>
</dbReference>
<dbReference type="SUPFAM" id="SSF56112">
    <property type="entry name" value="Protein kinase-like (PK-like)"/>
    <property type="match status" value="1"/>
</dbReference>
<evidence type="ECO:0000313" key="8">
    <source>
        <dbReference type="Proteomes" id="UP000307173"/>
    </source>
</evidence>
<accession>A0A4T0X6W4</accession>
<keyword evidence="5" id="KW-0723">Serine/threonine-protein kinase</keyword>
<feature type="binding site" evidence="4">
    <location>
        <position position="48"/>
    </location>
    <ligand>
        <name>ATP</name>
        <dbReference type="ChEBI" id="CHEBI:30616"/>
    </ligand>
</feature>
<keyword evidence="5" id="KW-0808">Transferase</keyword>
<dbReference type="InterPro" id="IPR050629">
    <property type="entry name" value="STE20/SPS1-PAK"/>
</dbReference>
<dbReference type="InterPro" id="IPR011009">
    <property type="entry name" value="Kinase-like_dom_sf"/>
</dbReference>
<dbReference type="GO" id="GO:0005524">
    <property type="term" value="F:ATP binding"/>
    <property type="evidence" value="ECO:0007669"/>
    <property type="project" value="UniProtKB-UniRule"/>
</dbReference>
<protein>
    <recommendedName>
        <fullName evidence="1">non-specific serine/threonine protein kinase</fullName>
        <ecNumber evidence="1">2.7.11.1</ecNumber>
    </recommendedName>
</protein>
<dbReference type="InterPro" id="IPR008271">
    <property type="entry name" value="Ser/Thr_kinase_AS"/>
</dbReference>
<dbReference type="SMART" id="SM00220">
    <property type="entry name" value="S_TKc"/>
    <property type="match status" value="1"/>
</dbReference>
<keyword evidence="5" id="KW-0418">Kinase</keyword>
<evidence type="ECO:0000256" key="1">
    <source>
        <dbReference type="ARBA" id="ARBA00012513"/>
    </source>
</evidence>
<dbReference type="EMBL" id="SELW01000033">
    <property type="protein sequence ID" value="TID31286.1"/>
    <property type="molecule type" value="Genomic_DNA"/>
</dbReference>
<sequence>MVIEDKLIDYNEFKNLTHLEDGLLGTGGFGKVYKVNSGDNPPRVFALKKIDVEHVTRRYLQDSPLQTPMPKNHRTDRKAKNEIWMSLFKEAVVMSHLNHKNIVKMHYYYVEKQLLYPHDPKYLYLFLEHSPYGTVYKYIKRQKSKRLPEFITKEIVSEIVDGLIYLSDERLIHGDIKSSNILLFPDGQVKICDFGLSFQFDDENKDHYNDTFSNTTEDNKILQKIAAHGSPYWLAPEIILHRMATPKSDIWSLGATIIEMLTGNPPFSDYGPLPACHAVGEGAKVEYPKRISKECVQFLDACFQHNPVKRARAKDLAKYKWISTSKKNILKHIEEFTERENDYTLDFSSTSIPQSMTFNYGNLQKLNLSELENVSPARSDKELEMLATSYITCFKKSIELGDVQRCEEFLRIGENYLRKHPEKLKTLCYYGILPLFYTTHQQNGLKPETIQCIKSLLLDCLHEKGQEWLLITGFTKWDHRKNHCTEAQ</sequence>
<organism evidence="7 8">
    <name type="scientific">Pichia inconspicua</name>
    <dbReference type="NCBI Taxonomy" id="52247"/>
    <lineage>
        <taxon>Eukaryota</taxon>
        <taxon>Fungi</taxon>
        <taxon>Dikarya</taxon>
        <taxon>Ascomycota</taxon>
        <taxon>Saccharomycotina</taxon>
        <taxon>Pichiomycetes</taxon>
        <taxon>Pichiales</taxon>
        <taxon>Pichiaceae</taxon>
        <taxon>Pichia</taxon>
    </lineage>
</organism>
<reference evidence="7 8" key="1">
    <citation type="journal article" date="2019" name="Front. Genet.">
        <title>Whole-Genome Sequencing of the Opportunistic Yeast Pathogen Candida inconspicua Uncovers Its Hybrid Origin.</title>
        <authorList>
            <person name="Mixao V."/>
            <person name="Hansen A.P."/>
            <person name="Saus E."/>
            <person name="Boekhout T."/>
            <person name="Lass-Florl C."/>
            <person name="Gabaldon T."/>
        </authorList>
    </citation>
    <scope>NUCLEOTIDE SEQUENCE [LARGE SCALE GENOMIC DNA]</scope>
    <source>
        <strain evidence="7 8">CBS 180</strain>
    </source>
</reference>
<dbReference type="GO" id="GO:0004674">
    <property type="term" value="F:protein serine/threonine kinase activity"/>
    <property type="evidence" value="ECO:0007669"/>
    <property type="project" value="UniProtKB-KW"/>
</dbReference>
<evidence type="ECO:0000259" key="6">
    <source>
        <dbReference type="PROSITE" id="PS50011"/>
    </source>
</evidence>
<keyword evidence="3 4" id="KW-0067">ATP-binding</keyword>
<dbReference type="GO" id="GO:0030447">
    <property type="term" value="P:filamentous growth"/>
    <property type="evidence" value="ECO:0007669"/>
    <property type="project" value="UniProtKB-ARBA"/>
</dbReference>
<evidence type="ECO:0000313" key="7">
    <source>
        <dbReference type="EMBL" id="TID31286.1"/>
    </source>
</evidence>
<comment type="caution">
    <text evidence="7">The sequence shown here is derived from an EMBL/GenBank/DDBJ whole genome shotgun (WGS) entry which is preliminary data.</text>
</comment>
<keyword evidence="8" id="KW-1185">Reference proteome</keyword>
<dbReference type="Proteomes" id="UP000307173">
    <property type="component" value="Unassembled WGS sequence"/>
</dbReference>
<dbReference type="Gene3D" id="1.10.510.10">
    <property type="entry name" value="Transferase(Phosphotransferase) domain 1"/>
    <property type="match status" value="1"/>
</dbReference>
<dbReference type="InterPro" id="IPR017441">
    <property type="entry name" value="Protein_kinase_ATP_BS"/>
</dbReference>